<keyword evidence="2" id="KW-0732">Signal</keyword>
<dbReference type="AlphaFoldDB" id="A0A163DK08"/>
<dbReference type="VEuPathDB" id="FungiDB:PHYBLDRAFT_72687"/>
<evidence type="ECO:0000313" key="4">
    <source>
        <dbReference type="Proteomes" id="UP000077315"/>
    </source>
</evidence>
<name>A0A163DK08_PHYB8</name>
<reference evidence="4" key="1">
    <citation type="submission" date="2015-06" db="EMBL/GenBank/DDBJ databases">
        <title>Expansion of signal transduction pathways in fungi by whole-genome duplication.</title>
        <authorList>
            <consortium name="DOE Joint Genome Institute"/>
            <person name="Corrochano L.M."/>
            <person name="Kuo A."/>
            <person name="Marcet-Houben M."/>
            <person name="Polaino S."/>
            <person name="Salamov A."/>
            <person name="Villalobos J.M."/>
            <person name="Alvarez M.I."/>
            <person name="Avalos J."/>
            <person name="Benito E.P."/>
            <person name="Benoit I."/>
            <person name="Burger G."/>
            <person name="Camino L.P."/>
            <person name="Canovas D."/>
            <person name="Cerda-Olmedo E."/>
            <person name="Cheng J.-F."/>
            <person name="Dominguez A."/>
            <person name="Elias M."/>
            <person name="Eslava A.P."/>
            <person name="Glaser F."/>
            <person name="Grimwood J."/>
            <person name="Gutierrez G."/>
            <person name="Heitman J."/>
            <person name="Henrissat B."/>
            <person name="Iturriaga E.A."/>
            <person name="Lang B.F."/>
            <person name="Lavin J.L."/>
            <person name="Lee S."/>
            <person name="Li W."/>
            <person name="Lindquist E."/>
            <person name="Lopez-Garcia S."/>
            <person name="Luque E.M."/>
            <person name="Marcos A.T."/>
            <person name="Martin J."/>
            <person name="McCluskey K."/>
            <person name="Medina H.R."/>
            <person name="Miralles-Duran A."/>
            <person name="Miyazaki A."/>
            <person name="Munoz-Torres E."/>
            <person name="Oguiza J.A."/>
            <person name="Ohm R."/>
            <person name="Olmedo M."/>
            <person name="Orejas M."/>
            <person name="Ortiz-Castellanos L."/>
            <person name="Pisabarro A.G."/>
            <person name="Rodriguez-Romero J."/>
            <person name="Ruiz-Herrera J."/>
            <person name="Ruiz-Vazquez R."/>
            <person name="Sanz C."/>
            <person name="Schackwitz W."/>
            <person name="Schmutz J."/>
            <person name="Shahriari M."/>
            <person name="Shelest E."/>
            <person name="Silva-Franco F."/>
            <person name="Soanes D."/>
            <person name="Syed K."/>
            <person name="Tagua V.G."/>
            <person name="Talbot N.J."/>
            <person name="Thon M."/>
            <person name="De vries R.P."/>
            <person name="Wiebenga A."/>
            <person name="Yadav J.S."/>
            <person name="Braun E.L."/>
            <person name="Baker S."/>
            <person name="Garre V."/>
            <person name="Horwitz B."/>
            <person name="Torres-Martinez S."/>
            <person name="Idnurm A."/>
            <person name="Herrera-Estrella A."/>
            <person name="Gabaldon T."/>
            <person name="Grigoriev I.V."/>
        </authorList>
    </citation>
    <scope>NUCLEOTIDE SEQUENCE [LARGE SCALE GENOMIC DNA]</scope>
    <source>
        <strain evidence="4">NRRL 1555(-)</strain>
    </source>
</reference>
<keyword evidence="1" id="KW-0812">Transmembrane</keyword>
<dbReference type="InParanoid" id="A0A163DK08"/>
<keyword evidence="1" id="KW-1133">Transmembrane helix</keyword>
<evidence type="ECO:0000256" key="2">
    <source>
        <dbReference type="SAM" id="SignalP"/>
    </source>
</evidence>
<sequence length="156" mass="17923">MFLKIAVQIHLHWAQLMFACQIPSSLFQYQYSQISCNIVPCTNLNHQNNKLGIDADNCQLKIFIRPLSGTRVKVRHKDNQYLSLWALYVPYMVERKVDPRTSESKGITALRIDHAFFPLGFFGEVQDLQGRISTMAICTFFLYEAFLGAVFAPSKK</sequence>
<gene>
    <name evidence="3" type="ORF">PHYBLDRAFT_72687</name>
</gene>
<dbReference type="GeneID" id="29003599"/>
<keyword evidence="4" id="KW-1185">Reference proteome</keyword>
<feature type="signal peptide" evidence="2">
    <location>
        <begin position="1"/>
        <end position="19"/>
    </location>
</feature>
<keyword evidence="1" id="KW-0472">Membrane</keyword>
<dbReference type="EMBL" id="KV440985">
    <property type="protein sequence ID" value="OAD71810.1"/>
    <property type="molecule type" value="Genomic_DNA"/>
</dbReference>
<proteinExistence type="predicted"/>
<protein>
    <submittedName>
        <fullName evidence="3">Uncharacterized protein</fullName>
    </submittedName>
</protein>
<accession>A0A163DK08</accession>
<dbReference type="RefSeq" id="XP_018289850.1">
    <property type="nucleotide sequence ID" value="XM_018442693.1"/>
</dbReference>
<organism evidence="3 4">
    <name type="scientific">Phycomyces blakesleeanus (strain ATCC 8743b / DSM 1359 / FGSC 10004 / NBRC 33097 / NRRL 1555)</name>
    <dbReference type="NCBI Taxonomy" id="763407"/>
    <lineage>
        <taxon>Eukaryota</taxon>
        <taxon>Fungi</taxon>
        <taxon>Fungi incertae sedis</taxon>
        <taxon>Mucoromycota</taxon>
        <taxon>Mucoromycotina</taxon>
        <taxon>Mucoromycetes</taxon>
        <taxon>Mucorales</taxon>
        <taxon>Phycomycetaceae</taxon>
        <taxon>Phycomyces</taxon>
    </lineage>
</organism>
<evidence type="ECO:0000256" key="1">
    <source>
        <dbReference type="SAM" id="Phobius"/>
    </source>
</evidence>
<evidence type="ECO:0000313" key="3">
    <source>
        <dbReference type="EMBL" id="OAD71810.1"/>
    </source>
</evidence>
<feature type="chain" id="PRO_5007842295" evidence="2">
    <location>
        <begin position="20"/>
        <end position="156"/>
    </location>
</feature>
<dbReference type="Proteomes" id="UP000077315">
    <property type="component" value="Unassembled WGS sequence"/>
</dbReference>
<feature type="transmembrane region" description="Helical" evidence="1">
    <location>
        <begin position="132"/>
        <end position="152"/>
    </location>
</feature>
<dbReference type="PROSITE" id="PS51257">
    <property type="entry name" value="PROKAR_LIPOPROTEIN"/>
    <property type="match status" value="1"/>
</dbReference>